<dbReference type="InterPro" id="IPR010111">
    <property type="entry name" value="Kynureninase"/>
</dbReference>
<dbReference type="Gene3D" id="3.90.1150.10">
    <property type="entry name" value="Aspartate Aminotransferase, domain 1"/>
    <property type="match status" value="1"/>
</dbReference>
<dbReference type="Proteomes" id="UP000055590">
    <property type="component" value="Chromosome"/>
</dbReference>
<evidence type="ECO:0000256" key="3">
    <source>
        <dbReference type="ARBA" id="ARBA00022898"/>
    </source>
</evidence>
<dbReference type="AlphaFoldDB" id="A0A0K1PF39"/>
<dbReference type="KEGG" id="vin:AKJ08_2101"/>
<keyword evidence="1" id="KW-0662">Pyridine nucleotide biosynthesis</keyword>
<dbReference type="SUPFAM" id="SSF53383">
    <property type="entry name" value="PLP-dependent transferases"/>
    <property type="match status" value="1"/>
</dbReference>
<evidence type="ECO:0008006" key="6">
    <source>
        <dbReference type="Google" id="ProtNLM"/>
    </source>
</evidence>
<evidence type="ECO:0000313" key="5">
    <source>
        <dbReference type="Proteomes" id="UP000055590"/>
    </source>
</evidence>
<dbReference type="Gene3D" id="3.40.640.10">
    <property type="entry name" value="Type I PLP-dependent aspartate aminotransferase-like (Major domain)"/>
    <property type="match status" value="1"/>
</dbReference>
<evidence type="ECO:0000256" key="1">
    <source>
        <dbReference type="ARBA" id="ARBA00022642"/>
    </source>
</evidence>
<dbReference type="PANTHER" id="PTHR43586">
    <property type="entry name" value="CYSTEINE DESULFURASE"/>
    <property type="match status" value="1"/>
</dbReference>
<evidence type="ECO:0000256" key="2">
    <source>
        <dbReference type="ARBA" id="ARBA00022801"/>
    </source>
</evidence>
<dbReference type="GO" id="GO:0005737">
    <property type="term" value="C:cytoplasm"/>
    <property type="evidence" value="ECO:0007669"/>
    <property type="project" value="InterPro"/>
</dbReference>
<protein>
    <recommendedName>
        <fullName evidence="6">Kynureninase</fullName>
    </recommendedName>
</protein>
<evidence type="ECO:0000313" key="4">
    <source>
        <dbReference type="EMBL" id="AKU91714.1"/>
    </source>
</evidence>
<keyword evidence="3" id="KW-0663">Pyridoxal phosphate</keyword>
<dbReference type="GO" id="GO:0030170">
    <property type="term" value="F:pyridoxal phosphate binding"/>
    <property type="evidence" value="ECO:0007669"/>
    <property type="project" value="InterPro"/>
</dbReference>
<accession>A0A0K1PF39</accession>
<dbReference type="InterPro" id="IPR015421">
    <property type="entry name" value="PyrdxlP-dep_Trfase_major"/>
</dbReference>
<dbReference type="PANTHER" id="PTHR43586:SF8">
    <property type="entry name" value="CYSTEINE DESULFURASE 1, CHLOROPLASTIC"/>
    <property type="match status" value="1"/>
</dbReference>
<dbReference type="EMBL" id="CP012332">
    <property type="protein sequence ID" value="AKU91714.1"/>
    <property type="molecule type" value="Genomic_DNA"/>
</dbReference>
<gene>
    <name evidence="4" type="ORF">AKJ08_2101</name>
</gene>
<dbReference type="GO" id="GO:0030429">
    <property type="term" value="F:kynureninase activity"/>
    <property type="evidence" value="ECO:0007669"/>
    <property type="project" value="InterPro"/>
</dbReference>
<dbReference type="STRING" id="1391653.AKJ08_2101"/>
<proteinExistence type="predicted"/>
<organism evidence="4 5">
    <name type="scientific">Vulgatibacter incomptus</name>
    <dbReference type="NCBI Taxonomy" id="1391653"/>
    <lineage>
        <taxon>Bacteria</taxon>
        <taxon>Pseudomonadati</taxon>
        <taxon>Myxococcota</taxon>
        <taxon>Myxococcia</taxon>
        <taxon>Myxococcales</taxon>
        <taxon>Cystobacterineae</taxon>
        <taxon>Vulgatibacteraceae</taxon>
        <taxon>Vulgatibacter</taxon>
    </lineage>
</organism>
<dbReference type="RefSeq" id="WP_050725988.1">
    <property type="nucleotide sequence ID" value="NZ_CP012332.1"/>
</dbReference>
<sequence length="406" mass="44265">MMRTDSLDAHAPPSFREAYESFLRPGRILLTGHSHQAWPDVARDALVHAFGDAAAFVDDKWSEAVDAVVARVARGVAQRLGYGESEAASLVFGQNTHELAFRLLSCWPFDSRTRVVTTSGEFHSLDRQLRRLQEAGVRVDWVDARKREGLEARIVDAIAPGTSLVALSAVFFEDGWVLRDLQAIAARAAEVGAPLLLDVYHAFNVVPLPLASLPGEVYVVAGGYKYAQFGEACCFMRVPPGSDRKPVYTGWFADFADLAQPRGEGARPVGFGKGSSRFAGSTYDAGPFYRAAAVLDHFESHGLTPERLRAISLRQTSRILDRLGELKAEEAGLEVVSSRDPERRGGFVALRCAFPQELVGALREAGVFVDARGEIVRLGPAPYLSDAELDEGVAKVAEAARRLRRA</sequence>
<dbReference type="GO" id="GO:0009435">
    <property type="term" value="P:NAD+ biosynthetic process"/>
    <property type="evidence" value="ECO:0007669"/>
    <property type="project" value="InterPro"/>
</dbReference>
<dbReference type="InterPro" id="IPR015424">
    <property type="entry name" value="PyrdxlP-dep_Trfase"/>
</dbReference>
<name>A0A0K1PF39_9BACT</name>
<dbReference type="InterPro" id="IPR015422">
    <property type="entry name" value="PyrdxlP-dep_Trfase_small"/>
</dbReference>
<dbReference type="OrthoDB" id="5501089at2"/>
<dbReference type="Pfam" id="PF22580">
    <property type="entry name" value="KYNU_C"/>
    <property type="match status" value="1"/>
</dbReference>
<reference evidence="4 5" key="1">
    <citation type="submission" date="2015-08" db="EMBL/GenBank/DDBJ databases">
        <authorList>
            <person name="Babu N.S."/>
            <person name="Beckwith C.J."/>
            <person name="Beseler K.G."/>
            <person name="Brison A."/>
            <person name="Carone J.V."/>
            <person name="Caskin T.P."/>
            <person name="Diamond M."/>
            <person name="Durham M.E."/>
            <person name="Foxe J.M."/>
            <person name="Go M."/>
            <person name="Henderson B.A."/>
            <person name="Jones I.B."/>
            <person name="McGettigan J.A."/>
            <person name="Micheletti S.J."/>
            <person name="Nasrallah M.E."/>
            <person name="Ortiz D."/>
            <person name="Piller C.R."/>
            <person name="Privatt S.R."/>
            <person name="Schneider S.L."/>
            <person name="Sharp S."/>
            <person name="Smith T.C."/>
            <person name="Stanton J.D."/>
            <person name="Ullery H.E."/>
            <person name="Wilson R.J."/>
            <person name="Serrano M.G."/>
            <person name="Buck G."/>
            <person name="Lee V."/>
            <person name="Wang Y."/>
            <person name="Carvalho R."/>
            <person name="Voegtly L."/>
            <person name="Shi R."/>
            <person name="Duckworth R."/>
            <person name="Johnson A."/>
            <person name="Loviza R."/>
            <person name="Walstead R."/>
            <person name="Shah Z."/>
            <person name="Kiflezghi M."/>
            <person name="Wade K."/>
            <person name="Ball S.L."/>
            <person name="Bradley K.W."/>
            <person name="Asai D.J."/>
            <person name="Bowman C.A."/>
            <person name="Russell D.A."/>
            <person name="Pope W.H."/>
            <person name="Jacobs-Sera D."/>
            <person name="Hendrix R.W."/>
            <person name="Hatfull G.F."/>
        </authorList>
    </citation>
    <scope>NUCLEOTIDE SEQUENCE [LARGE SCALE GENOMIC DNA]</scope>
    <source>
        <strain evidence="4 5">DSM 27710</strain>
    </source>
</reference>
<keyword evidence="5" id="KW-1185">Reference proteome</keyword>
<keyword evidence="2" id="KW-0378">Hydrolase</keyword>
<dbReference type="GO" id="GO:0006569">
    <property type="term" value="P:L-tryptophan catabolic process"/>
    <property type="evidence" value="ECO:0007669"/>
    <property type="project" value="InterPro"/>
</dbReference>